<comment type="caution">
    <text evidence="3">The sequence shown here is derived from an EMBL/GenBank/DDBJ whole genome shotgun (WGS) entry which is preliminary data.</text>
</comment>
<keyword evidence="1" id="KW-0802">TPR repeat</keyword>
<dbReference type="PANTHER" id="PTHR46825">
    <property type="entry name" value="D-ALANYL-D-ALANINE-CARBOXYPEPTIDASE/ENDOPEPTIDASE AMPH"/>
    <property type="match status" value="1"/>
</dbReference>
<feature type="domain" description="Beta-lactamase-related" evidence="2">
    <location>
        <begin position="19"/>
        <end position="332"/>
    </location>
</feature>
<dbReference type="Pfam" id="PF00144">
    <property type="entry name" value="Beta-lactamase"/>
    <property type="match status" value="1"/>
</dbReference>
<dbReference type="Gene3D" id="1.25.40.10">
    <property type="entry name" value="Tetratricopeptide repeat domain"/>
    <property type="match status" value="1"/>
</dbReference>
<dbReference type="PROSITE" id="PS50005">
    <property type="entry name" value="TPR"/>
    <property type="match status" value="1"/>
</dbReference>
<dbReference type="EMBL" id="BAABHB010000002">
    <property type="protein sequence ID" value="GAA4400525.1"/>
    <property type="molecule type" value="Genomic_DNA"/>
</dbReference>
<organism evidence="3 4">
    <name type="scientific">Nibrella viscosa</name>
    <dbReference type="NCBI Taxonomy" id="1084524"/>
    <lineage>
        <taxon>Bacteria</taxon>
        <taxon>Pseudomonadati</taxon>
        <taxon>Bacteroidota</taxon>
        <taxon>Cytophagia</taxon>
        <taxon>Cytophagales</taxon>
        <taxon>Spirosomataceae</taxon>
        <taxon>Nibrella</taxon>
    </lineage>
</organism>
<evidence type="ECO:0000313" key="3">
    <source>
        <dbReference type="EMBL" id="GAA4400525.1"/>
    </source>
</evidence>
<dbReference type="InterPro" id="IPR012338">
    <property type="entry name" value="Beta-lactam/transpept-like"/>
</dbReference>
<dbReference type="SUPFAM" id="SSF56601">
    <property type="entry name" value="beta-lactamase/transpeptidase-like"/>
    <property type="match status" value="1"/>
</dbReference>
<dbReference type="InterPro" id="IPR001466">
    <property type="entry name" value="Beta-lactam-related"/>
</dbReference>
<evidence type="ECO:0000313" key="4">
    <source>
        <dbReference type="Proteomes" id="UP001500936"/>
    </source>
</evidence>
<reference evidence="4" key="1">
    <citation type="journal article" date="2019" name="Int. J. Syst. Evol. Microbiol.">
        <title>The Global Catalogue of Microorganisms (GCM) 10K type strain sequencing project: providing services to taxonomists for standard genome sequencing and annotation.</title>
        <authorList>
            <consortium name="The Broad Institute Genomics Platform"/>
            <consortium name="The Broad Institute Genome Sequencing Center for Infectious Disease"/>
            <person name="Wu L."/>
            <person name="Ma J."/>
        </authorList>
    </citation>
    <scope>NUCLEOTIDE SEQUENCE [LARGE SCALE GENOMIC DNA]</scope>
    <source>
        <strain evidence="4">JCM 17925</strain>
    </source>
</reference>
<dbReference type="InterPro" id="IPR019734">
    <property type="entry name" value="TPR_rpt"/>
</dbReference>
<proteinExistence type="predicted"/>
<dbReference type="SMART" id="SM00028">
    <property type="entry name" value="TPR"/>
    <property type="match status" value="1"/>
</dbReference>
<evidence type="ECO:0000259" key="2">
    <source>
        <dbReference type="Pfam" id="PF00144"/>
    </source>
</evidence>
<accession>A0ABP8K4P5</accession>
<feature type="repeat" description="TPR" evidence="1">
    <location>
        <begin position="420"/>
        <end position="453"/>
    </location>
</feature>
<sequence>MLLAANGLTYGQPDLTNRLDALMQRYVEKRYFSGVVLLAKGERVLYHRAFGLADRERQIAILPSTNFTIASVGKPLTATVMMQLVKEGKVDLQRSVNDYLPEYNIPNGNTIKVYHLLSHTGNTGNYMVHPDYDKVRATAKSHHDLIPLVVARVSDKDTVGKQFRYSNSGFILLGRIIEEVTGKDYGTALQDYIFSKAGMTNSYLIPKGFKAPEEAIPYELMTDKVYQAVATRQDPAMGDGGLMANAMDLYRFGHWVQTGLSADLRQQMWTGSIPERKDVEYGYGWAITRQHGKTQVSHDGGTAGASADLRLVPEDGYTVVVLINQHLNPKEVSRKMLDIVYTGTTELPKREFVRSVINDIDTKGFADVKSRFPEILKTGYEYKPEIGDYINLFNGLNDVKRHQQALELAEIAARENPTAAWPYEALGDAWFGLGQKEKAKAAFEQALKRDANNYWAKLMLAKMGK</sequence>
<gene>
    <name evidence="3" type="ORF">GCM10023187_13810</name>
</gene>
<dbReference type="Gene3D" id="3.40.710.10">
    <property type="entry name" value="DD-peptidase/beta-lactamase superfamily"/>
    <property type="match status" value="1"/>
</dbReference>
<protein>
    <recommendedName>
        <fullName evidence="2">Beta-lactamase-related domain-containing protein</fullName>
    </recommendedName>
</protein>
<dbReference type="PANTHER" id="PTHR46825:SF9">
    <property type="entry name" value="BETA-LACTAMASE-RELATED DOMAIN-CONTAINING PROTEIN"/>
    <property type="match status" value="1"/>
</dbReference>
<dbReference type="InterPro" id="IPR050491">
    <property type="entry name" value="AmpC-like"/>
</dbReference>
<evidence type="ECO:0000256" key="1">
    <source>
        <dbReference type="PROSITE-ProRule" id="PRU00339"/>
    </source>
</evidence>
<dbReference type="SUPFAM" id="SSF48452">
    <property type="entry name" value="TPR-like"/>
    <property type="match status" value="1"/>
</dbReference>
<keyword evidence="4" id="KW-1185">Reference proteome</keyword>
<dbReference type="InterPro" id="IPR011990">
    <property type="entry name" value="TPR-like_helical_dom_sf"/>
</dbReference>
<name>A0ABP8K4P5_9BACT</name>
<dbReference type="Proteomes" id="UP001500936">
    <property type="component" value="Unassembled WGS sequence"/>
</dbReference>